<dbReference type="GeneID" id="19978167"/>
<feature type="domain" description="ATP-grasp" evidence="3">
    <location>
        <begin position="174"/>
        <end position="371"/>
    </location>
</feature>
<dbReference type="SUPFAM" id="SSF51735">
    <property type="entry name" value="NAD(P)-binding Rossmann-fold domains"/>
    <property type="match status" value="1"/>
</dbReference>
<organism evidence="4 5">
    <name type="scientific">Cyphellophora europaea (strain CBS 101466)</name>
    <name type="common">Phialophora europaea</name>
    <dbReference type="NCBI Taxonomy" id="1220924"/>
    <lineage>
        <taxon>Eukaryota</taxon>
        <taxon>Fungi</taxon>
        <taxon>Dikarya</taxon>
        <taxon>Ascomycota</taxon>
        <taxon>Pezizomycotina</taxon>
        <taxon>Eurotiomycetes</taxon>
        <taxon>Chaetothyriomycetidae</taxon>
        <taxon>Chaetothyriales</taxon>
        <taxon>Cyphellophoraceae</taxon>
        <taxon>Cyphellophora</taxon>
    </lineage>
</organism>
<evidence type="ECO:0000259" key="3">
    <source>
        <dbReference type="PROSITE" id="PS50975"/>
    </source>
</evidence>
<evidence type="ECO:0000256" key="1">
    <source>
        <dbReference type="PROSITE-ProRule" id="PRU00409"/>
    </source>
</evidence>
<dbReference type="RefSeq" id="XP_008713719.1">
    <property type="nucleotide sequence ID" value="XM_008715497.1"/>
</dbReference>
<feature type="transmembrane region" description="Helical" evidence="2">
    <location>
        <begin position="12"/>
        <end position="36"/>
    </location>
</feature>
<keyword evidence="2" id="KW-1133">Transmembrane helix</keyword>
<dbReference type="eggNOG" id="ENOG502RZZG">
    <property type="taxonomic scope" value="Eukaryota"/>
</dbReference>
<dbReference type="STRING" id="1220924.W2S7F1"/>
<name>W2S7F1_CYPE1</name>
<dbReference type="EMBL" id="KB822716">
    <property type="protein sequence ID" value="ETN43963.1"/>
    <property type="molecule type" value="Genomic_DNA"/>
</dbReference>
<dbReference type="AlphaFoldDB" id="W2S7F1"/>
<keyword evidence="5" id="KW-1185">Reference proteome</keyword>
<dbReference type="GO" id="GO:0005524">
    <property type="term" value="F:ATP binding"/>
    <property type="evidence" value="ECO:0007669"/>
    <property type="project" value="UniProtKB-UniRule"/>
</dbReference>
<evidence type="ECO:0000313" key="4">
    <source>
        <dbReference type="EMBL" id="ETN43963.1"/>
    </source>
</evidence>
<dbReference type="InterPro" id="IPR036291">
    <property type="entry name" value="NAD(P)-bd_dom_sf"/>
</dbReference>
<dbReference type="Proteomes" id="UP000030752">
    <property type="component" value="Unassembled WGS sequence"/>
</dbReference>
<proteinExistence type="predicted"/>
<dbReference type="GO" id="GO:0046872">
    <property type="term" value="F:metal ion binding"/>
    <property type="evidence" value="ECO:0007669"/>
    <property type="project" value="InterPro"/>
</dbReference>
<dbReference type="InParanoid" id="W2S7F1"/>
<dbReference type="VEuPathDB" id="FungiDB:HMPREF1541_10828"/>
<accession>W2S7F1</accession>
<keyword evidence="1" id="KW-0547">Nucleotide-binding</keyword>
<evidence type="ECO:0000313" key="5">
    <source>
        <dbReference type="Proteomes" id="UP000030752"/>
    </source>
</evidence>
<dbReference type="InterPro" id="IPR011761">
    <property type="entry name" value="ATP-grasp"/>
</dbReference>
<dbReference type="Gene3D" id="3.30.470.20">
    <property type="entry name" value="ATP-grasp fold, B domain"/>
    <property type="match status" value="1"/>
</dbReference>
<dbReference type="PROSITE" id="PS50975">
    <property type="entry name" value="ATP_GRASP"/>
    <property type="match status" value="1"/>
</dbReference>
<dbReference type="Gene3D" id="3.40.50.20">
    <property type="match status" value="1"/>
</dbReference>
<evidence type="ECO:0000256" key="2">
    <source>
        <dbReference type="SAM" id="Phobius"/>
    </source>
</evidence>
<reference evidence="4 5" key="1">
    <citation type="submission" date="2013-03" db="EMBL/GenBank/DDBJ databases">
        <title>The Genome Sequence of Phialophora europaea CBS 101466.</title>
        <authorList>
            <consortium name="The Broad Institute Genomics Platform"/>
            <person name="Cuomo C."/>
            <person name="de Hoog S."/>
            <person name="Gorbushina A."/>
            <person name="Walker B."/>
            <person name="Young S.K."/>
            <person name="Zeng Q."/>
            <person name="Gargeya S."/>
            <person name="Fitzgerald M."/>
            <person name="Haas B."/>
            <person name="Abouelleil A."/>
            <person name="Allen A.W."/>
            <person name="Alvarado L."/>
            <person name="Arachchi H.M."/>
            <person name="Berlin A.M."/>
            <person name="Chapman S.B."/>
            <person name="Gainer-Dewar J."/>
            <person name="Goldberg J."/>
            <person name="Griggs A."/>
            <person name="Gujja S."/>
            <person name="Hansen M."/>
            <person name="Howarth C."/>
            <person name="Imamovic A."/>
            <person name="Ireland A."/>
            <person name="Larimer J."/>
            <person name="McCowan C."/>
            <person name="Murphy C."/>
            <person name="Pearson M."/>
            <person name="Poon T.W."/>
            <person name="Priest M."/>
            <person name="Roberts A."/>
            <person name="Saif S."/>
            <person name="Shea T."/>
            <person name="Sisk P."/>
            <person name="Sykes S."/>
            <person name="Wortman J."/>
            <person name="Nusbaum C."/>
            <person name="Birren B."/>
        </authorList>
    </citation>
    <scope>NUCLEOTIDE SEQUENCE [LARGE SCALE GENOMIC DNA]</scope>
    <source>
        <strain evidence="4 5">CBS 101466</strain>
    </source>
</reference>
<dbReference type="HOGENOM" id="CLU_026180_1_0_1"/>
<dbReference type="SUPFAM" id="SSF56059">
    <property type="entry name" value="Glutathione synthetase ATP-binding domain-like"/>
    <property type="match status" value="1"/>
</dbReference>
<gene>
    <name evidence="4" type="ORF">HMPREF1541_10828</name>
</gene>
<keyword evidence="1" id="KW-0067">ATP-binding</keyword>
<dbReference type="OrthoDB" id="186626at2759"/>
<keyword evidence="2" id="KW-0812">Transmembrane</keyword>
<keyword evidence="2" id="KW-0472">Membrane</keyword>
<sequence>MVSSEAIKNASLIILSLLFLPLDSFIATCSYLLGWVSKPKAIRPGHQKRNVLVTGVGMSKGLFLARAFYLAGHRVIGADFEPDGALSIGRTSKSLSRFYHLRAPAGQDASTTYVQDLLRIVLAEKIDLWVSCSGVASAVEDGQAKEIIEARTPCKALQFDIETTQMLHEKHTFVEHVSKCGLTVPETYAITTRADVERILRRAPSGRHYIMKTIGVVDAVRGDMTLLPKDTHDETLKHLQHLPISEECPWILQQFVQGAEFCTHSVVVNGRVKAFVACPSAELLMHYQMLPPDSALSLAMLAFTESIAARGGEGFTGHLSFDFMVEDADLKSNNPTLYPIECNPRAHTAVVLFNGTHRMVDAYMSLLGNAEAEEVIFPAQTGGYKYYWVGHDLATKLLLSTVGLCTLSKGVSAVLSDYIALVSHLTLWRDGTFELWDPWPWWCLYHIYWPVRFWHCIRTGTGWSRVNVSTTKMFEK</sequence>
<protein>
    <recommendedName>
        <fullName evidence="3">ATP-grasp domain-containing protein</fullName>
    </recommendedName>
</protein>